<dbReference type="PANTHER" id="PTHR24121:SF21">
    <property type="entry name" value="ANKYRIN REPEAT FAMILY PROTEIN"/>
    <property type="match status" value="1"/>
</dbReference>
<dbReference type="Pfam" id="PF12796">
    <property type="entry name" value="Ank_2"/>
    <property type="match status" value="2"/>
</dbReference>
<accession>A0A5E8CM05</accession>
<name>A0A5E8CM05_9ZZZZ</name>
<reference evidence="1" key="1">
    <citation type="submission" date="2019-09" db="EMBL/GenBank/DDBJ databases">
        <authorList>
            <person name="Needham M D."/>
        </authorList>
    </citation>
    <scope>NUCLEOTIDE SEQUENCE</scope>
</reference>
<evidence type="ECO:0000313" key="1">
    <source>
        <dbReference type="EMBL" id="VVU94680.1"/>
    </source>
</evidence>
<dbReference type="InterPro" id="IPR002110">
    <property type="entry name" value="Ankyrin_rpt"/>
</dbReference>
<dbReference type="EMBL" id="CABVLZ010000002">
    <property type="protein sequence ID" value="VVU94680.1"/>
    <property type="molecule type" value="Genomic_DNA"/>
</dbReference>
<dbReference type="SUPFAM" id="SSF48403">
    <property type="entry name" value="Ankyrin repeat"/>
    <property type="match status" value="1"/>
</dbReference>
<proteinExistence type="predicted"/>
<dbReference type="InterPro" id="IPR036770">
    <property type="entry name" value="Ankyrin_rpt-contain_sf"/>
</dbReference>
<sequence>MSILDLINKKNWKSIIKNLKDINEPIWNSNSLIHYAGLQNDFDLLELLIKYDAKLHKINGDGETILNIAAKNGYNKILKKIIDQDPKLLYNKDNDMNTPLHYLIEDDIVLKEIINNNKELDWSNLLNQVNRFYQTPLNNSIKKGIFNSVKFLFNNKDINFKKAMQDLPLFSLIDSQQFTSAQKIELINDYLKNDGDINLINLNGLNALLSAIEQHDLDLVKYLIKNKIDADYMSPVSTTHTLRLAYKYGIDNKDMKIFEYLLDNKKIDFTKKDRYNDTLGHYLLLFRSFLNKGDIDLEKKILQKMENFNHQNIDGNSILHLICSLNWKEYKDILLKHENILNIYNRNYIGQKPLDYINKKEHDQFLKIIAQNYKNNTNEKRDIEEIIKLIKQKKLPLDKLSDDLNKLNLMNDNKFITFSKFSASMLDVIIYSIYLLEKYKKILTAPIELNNFEKMVDLQLSSEINVQSDPYYSSSIFHFIIFWENKNKYYISNKLIYLIKGIIKRKKYKFIFMYLSLGFEESLHANVILMDLNRKTIERFDPYGGKLNVNVDVFLKDYFKSIKGFTYLGTSDYMQNSAYQTLSNEHDIHRKKIGDIGGFCLAWCVWYIELRINNDLPPKTLVQKSIKKMIKENKIFINFIRNYAHNLAKYLKKFYLNAKIDKDNLYNRVHSPEDQDKIKNHILKIFTSLN</sequence>
<dbReference type="Gene3D" id="1.25.40.20">
    <property type="entry name" value="Ankyrin repeat-containing domain"/>
    <property type="match status" value="3"/>
</dbReference>
<dbReference type="SMART" id="SM00248">
    <property type="entry name" value="ANK"/>
    <property type="match status" value="5"/>
</dbReference>
<organism evidence="1">
    <name type="scientific">seawater metagenome</name>
    <dbReference type="NCBI Taxonomy" id="1561972"/>
    <lineage>
        <taxon>unclassified sequences</taxon>
        <taxon>metagenomes</taxon>
        <taxon>ecological metagenomes</taxon>
    </lineage>
</organism>
<gene>
    <name evidence="1" type="ORF">CPAV1605_405</name>
</gene>
<dbReference type="PANTHER" id="PTHR24121">
    <property type="entry name" value="NO MECHANORECEPTOR POTENTIAL C, ISOFORM D-RELATED"/>
    <property type="match status" value="1"/>
</dbReference>
<protein>
    <submittedName>
        <fullName evidence="1">Ankyrin repeats (3 copies)</fullName>
    </submittedName>
</protein>
<dbReference type="AlphaFoldDB" id="A0A5E8CM05"/>